<reference evidence="2 3" key="1">
    <citation type="submission" date="2016-12" db="EMBL/GenBank/DDBJ databases">
        <title>The new phylogeny of genus Mycobacterium.</title>
        <authorList>
            <person name="Tortoli E."/>
            <person name="Trovato A."/>
            <person name="Cirillo D.M."/>
        </authorList>
    </citation>
    <scope>NUCLEOTIDE SEQUENCE [LARGE SCALE GENOMIC DNA]</scope>
    <source>
        <strain evidence="2 3">DSM 45069</strain>
    </source>
</reference>
<dbReference type="Pfam" id="PF03167">
    <property type="entry name" value="UDG"/>
    <property type="match status" value="1"/>
</dbReference>
<accession>A0A1W9Z8Z6</accession>
<organism evidence="2 3">
    <name type="scientific">Mycobacterium arosiense ATCC BAA-1401 = DSM 45069</name>
    <dbReference type="NCBI Taxonomy" id="1265311"/>
    <lineage>
        <taxon>Bacteria</taxon>
        <taxon>Bacillati</taxon>
        <taxon>Actinomycetota</taxon>
        <taxon>Actinomycetes</taxon>
        <taxon>Mycobacteriales</taxon>
        <taxon>Mycobacteriaceae</taxon>
        <taxon>Mycobacterium</taxon>
        <taxon>Mycobacterium avium complex (MAC)</taxon>
    </lineage>
</organism>
<dbReference type="SUPFAM" id="SSF52141">
    <property type="entry name" value="Uracil-DNA glycosylase-like"/>
    <property type="match status" value="1"/>
</dbReference>
<keyword evidence="3" id="KW-1185">Reference proteome</keyword>
<proteinExistence type="predicted"/>
<feature type="domain" description="Uracil-DNA glycosylase-like" evidence="1">
    <location>
        <begin position="57"/>
        <end position="178"/>
    </location>
</feature>
<dbReference type="OrthoDB" id="3679064at2"/>
<dbReference type="CDD" id="cd10035">
    <property type="entry name" value="UDG_like"/>
    <property type="match status" value="1"/>
</dbReference>
<dbReference type="AlphaFoldDB" id="A0A1W9Z8Z6"/>
<evidence type="ECO:0000313" key="2">
    <source>
        <dbReference type="EMBL" id="ORA09113.1"/>
    </source>
</evidence>
<gene>
    <name evidence="2" type="ORF">BST14_22690</name>
</gene>
<dbReference type="EMBL" id="MVHG01000082">
    <property type="protein sequence ID" value="ORA09113.1"/>
    <property type="molecule type" value="Genomic_DNA"/>
</dbReference>
<dbReference type="InterPro" id="IPR036895">
    <property type="entry name" value="Uracil-DNA_glycosylase-like_sf"/>
</dbReference>
<name>A0A1W9Z8Z6_MYCAI</name>
<comment type="caution">
    <text evidence="2">The sequence shown here is derived from an EMBL/GenBank/DDBJ whole genome shotgun (WGS) entry which is preliminary data.</text>
</comment>
<sequence length="208" mass="23401">MADPKFREQQRAHRKDAHIASINEFVAALQEPNGRGWVPEVAPLHGGVDATVLSVLRDPGPKTQKGKGSSFLCIENDDPTAERQWHLFNEFGIPVRQVLPWNAYPWYINRAPRAAEREQGAAVLADLIDRLPDLLIVLLQGNDAVDTWRRLEKAHPTLVKERKLQVVESIHPGKQALWTADPVQREARIAKQRKAFERVAAALSADHL</sequence>
<dbReference type="Proteomes" id="UP000192707">
    <property type="component" value="Unassembled WGS sequence"/>
</dbReference>
<dbReference type="InterPro" id="IPR005122">
    <property type="entry name" value="Uracil-DNA_glycosylase-like"/>
</dbReference>
<evidence type="ECO:0000259" key="1">
    <source>
        <dbReference type="Pfam" id="PF03167"/>
    </source>
</evidence>
<protein>
    <recommendedName>
        <fullName evidence="1">Uracil-DNA glycosylase-like domain-containing protein</fullName>
    </recommendedName>
</protein>
<evidence type="ECO:0000313" key="3">
    <source>
        <dbReference type="Proteomes" id="UP000192707"/>
    </source>
</evidence>
<dbReference type="Gene3D" id="3.40.470.10">
    <property type="entry name" value="Uracil-DNA glycosylase-like domain"/>
    <property type="match status" value="1"/>
</dbReference>